<comment type="caution">
    <text evidence="2">The sequence shown here is derived from an EMBL/GenBank/DDBJ whole genome shotgun (WGS) entry which is preliminary data.</text>
</comment>
<reference evidence="2 3" key="1">
    <citation type="submission" date="2016-09" db="EMBL/GenBank/DDBJ databases">
        <title>genome sequence of Mycobacterium sp. 739 SCH.</title>
        <authorList>
            <person name="Greninger A.L."/>
            <person name="Qin X."/>
            <person name="Jerome K."/>
            <person name="Vora S."/>
            <person name="Quinn K."/>
        </authorList>
    </citation>
    <scope>NUCLEOTIDE SEQUENCE [LARGE SCALE GENOMIC DNA]</scope>
    <source>
        <strain evidence="2 3">SCH</strain>
    </source>
</reference>
<dbReference type="RefSeq" id="WP_070355764.1">
    <property type="nucleotide sequence ID" value="NZ_CP043474.1"/>
</dbReference>
<dbReference type="SMART" id="SM00563">
    <property type="entry name" value="PlsC"/>
    <property type="match status" value="1"/>
</dbReference>
<name>A0A1E8PXC3_9MYCO</name>
<dbReference type="OrthoDB" id="7056876at2"/>
<dbReference type="PANTHER" id="PTHR22753">
    <property type="entry name" value="TRANSMEMBRANE PROTEIN 68"/>
    <property type="match status" value="1"/>
</dbReference>
<dbReference type="GO" id="GO:0016746">
    <property type="term" value="F:acyltransferase activity"/>
    <property type="evidence" value="ECO:0007669"/>
    <property type="project" value="UniProtKB-KW"/>
</dbReference>
<keyword evidence="3" id="KW-1185">Reference proteome</keyword>
<dbReference type="EMBL" id="MCHX01000083">
    <property type="protein sequence ID" value="OFJ51002.1"/>
    <property type="molecule type" value="Genomic_DNA"/>
</dbReference>
<feature type="domain" description="Phospholipid/glycerol acyltransferase" evidence="1">
    <location>
        <begin position="40"/>
        <end position="158"/>
    </location>
</feature>
<dbReference type="Proteomes" id="UP000178953">
    <property type="component" value="Unassembled WGS sequence"/>
</dbReference>
<evidence type="ECO:0000259" key="1">
    <source>
        <dbReference type="SMART" id="SM00563"/>
    </source>
</evidence>
<protein>
    <submittedName>
        <fullName evidence="2">Glycerol acyltransferase</fullName>
    </submittedName>
</protein>
<organism evidence="2 3">
    <name type="scientific">Mycolicibacterium grossiae</name>
    <dbReference type="NCBI Taxonomy" id="1552759"/>
    <lineage>
        <taxon>Bacteria</taxon>
        <taxon>Bacillati</taxon>
        <taxon>Actinomycetota</taxon>
        <taxon>Actinomycetes</taxon>
        <taxon>Mycobacteriales</taxon>
        <taxon>Mycobacteriaceae</taxon>
        <taxon>Mycolicibacterium</taxon>
    </lineage>
</organism>
<gene>
    <name evidence="2" type="ORF">BEL07_25025</name>
</gene>
<evidence type="ECO:0000313" key="3">
    <source>
        <dbReference type="Proteomes" id="UP000178953"/>
    </source>
</evidence>
<dbReference type="PANTHER" id="PTHR22753:SF14">
    <property type="entry name" value="MONOACYLGLYCEROL_DIACYLGLYCEROL O-ACYLTRANSFERASE"/>
    <property type="match status" value="1"/>
</dbReference>
<accession>A0A1E8PXC3</accession>
<evidence type="ECO:0000313" key="2">
    <source>
        <dbReference type="EMBL" id="OFJ51002.1"/>
    </source>
</evidence>
<sequence>MGEPPSVAPPGWLTAAIQTYLRVYHRHDIRIDAPVPDTPVLFVCNHGFGGVIDLNVAAFVAARQAAGVTRPTTAMVHQIAWTLGVGSLVERFGGAPGSRHAADEALDAGHNVLVFPGGDVDAGKSWPRRNEITFHGSGFARLAVEHEVPIVPVVTAGAGESLVVLSDGRATARVLGLPKLLRVKALPLTVSIPWGVNVGVVGLLPYLPLPTKLVTAVLPAITAEAGESPEDLATRVRHAMQARMNELTARRTPLLG</sequence>
<dbReference type="SUPFAM" id="SSF69593">
    <property type="entry name" value="Glycerol-3-phosphate (1)-acyltransferase"/>
    <property type="match status" value="1"/>
</dbReference>
<dbReference type="AlphaFoldDB" id="A0A1E8PXC3"/>
<proteinExistence type="predicted"/>
<keyword evidence="2" id="KW-0012">Acyltransferase</keyword>
<dbReference type="InterPro" id="IPR002123">
    <property type="entry name" value="Plipid/glycerol_acylTrfase"/>
</dbReference>
<dbReference type="Pfam" id="PF01553">
    <property type="entry name" value="Acyltransferase"/>
    <property type="match status" value="1"/>
</dbReference>
<dbReference type="GO" id="GO:0016020">
    <property type="term" value="C:membrane"/>
    <property type="evidence" value="ECO:0007669"/>
    <property type="project" value="TreeGrafter"/>
</dbReference>
<keyword evidence="2" id="KW-0808">Transferase</keyword>